<dbReference type="SMART" id="SM01294">
    <property type="entry name" value="PKS_PP_betabranch"/>
    <property type="match status" value="1"/>
</dbReference>
<dbReference type="SUPFAM" id="SSF53335">
    <property type="entry name" value="S-adenosyl-L-methionine-dependent methyltransferases"/>
    <property type="match status" value="2"/>
</dbReference>
<gene>
    <name evidence="14" type="ORF">J2Z69_001190</name>
</gene>
<keyword evidence="4" id="KW-0596">Phosphopantetheine</keyword>
<dbReference type="Pfam" id="PF08242">
    <property type="entry name" value="Methyltransf_12"/>
    <property type="match status" value="2"/>
</dbReference>
<keyword evidence="9" id="KW-0511">Multifunctional enzyme</keyword>
<dbReference type="Proteomes" id="UP001519288">
    <property type="component" value="Unassembled WGS sequence"/>
</dbReference>
<evidence type="ECO:0000256" key="1">
    <source>
        <dbReference type="ARBA" id="ARBA00003299"/>
    </source>
</evidence>
<feature type="domain" description="PKS/mFAS DH" evidence="13">
    <location>
        <begin position="2554"/>
        <end position="2844"/>
    </location>
</feature>
<comment type="function">
    <text evidence="1">Involved in some intermediate steps for the synthesis of the antibiotic polyketide bacillaene which is involved in secondary metabolism.</text>
</comment>
<dbReference type="Pfam" id="PF21089">
    <property type="entry name" value="PKS_DH_N"/>
    <property type="match status" value="3"/>
</dbReference>
<proteinExistence type="predicted"/>
<dbReference type="SUPFAM" id="SSF47336">
    <property type="entry name" value="ACP-like"/>
    <property type="match status" value="4"/>
</dbReference>
<dbReference type="Pfam" id="PF08659">
    <property type="entry name" value="KR"/>
    <property type="match status" value="3"/>
</dbReference>
<dbReference type="Gene3D" id="3.40.47.10">
    <property type="match status" value="4"/>
</dbReference>
<dbReference type="Gene3D" id="1.10.1200.10">
    <property type="entry name" value="ACP-like"/>
    <property type="match status" value="4"/>
</dbReference>
<dbReference type="PROSITE" id="PS00606">
    <property type="entry name" value="KS3_1"/>
    <property type="match status" value="2"/>
</dbReference>
<dbReference type="PROSITE" id="PS00012">
    <property type="entry name" value="PHOSPHOPANTETHEINE"/>
    <property type="match status" value="2"/>
</dbReference>
<evidence type="ECO:0000259" key="13">
    <source>
        <dbReference type="PROSITE" id="PS52019"/>
    </source>
</evidence>
<dbReference type="InterPro" id="IPR014030">
    <property type="entry name" value="Ketoacyl_synth_N"/>
</dbReference>
<dbReference type="CDD" id="cd02440">
    <property type="entry name" value="AdoMet_MTases"/>
    <property type="match status" value="2"/>
</dbReference>
<protein>
    <submittedName>
        <fullName evidence="14">Polyketide synthase PksM</fullName>
    </submittedName>
</protein>
<evidence type="ECO:0000256" key="9">
    <source>
        <dbReference type="ARBA" id="ARBA00023268"/>
    </source>
</evidence>
<dbReference type="InterPro" id="IPR057326">
    <property type="entry name" value="KR_dom"/>
</dbReference>
<dbReference type="InterPro" id="IPR049552">
    <property type="entry name" value="PKS_DH_N"/>
</dbReference>
<feature type="active site" description="Proton donor; for dehydratase activity" evidence="10">
    <location>
        <position position="191"/>
    </location>
</feature>
<dbReference type="InterPro" id="IPR020807">
    <property type="entry name" value="PKS_DH"/>
</dbReference>
<feature type="domain" description="Ketosynthase family 3 (KS3)" evidence="12">
    <location>
        <begin position="5100"/>
        <end position="5525"/>
    </location>
</feature>
<dbReference type="RefSeq" id="WP_209859968.1">
    <property type="nucleotide sequence ID" value="NZ_JAGGLD010000001.1"/>
</dbReference>
<evidence type="ECO:0000256" key="4">
    <source>
        <dbReference type="ARBA" id="ARBA00022450"/>
    </source>
</evidence>
<dbReference type="PROSITE" id="PS52019">
    <property type="entry name" value="PKS_MFAS_DH"/>
    <property type="match status" value="3"/>
</dbReference>
<keyword evidence="5" id="KW-0963">Cytoplasm</keyword>
<dbReference type="Pfam" id="PF14765">
    <property type="entry name" value="PS-DH"/>
    <property type="match status" value="3"/>
</dbReference>
<keyword evidence="8" id="KW-0677">Repeat</keyword>
<dbReference type="InterPro" id="IPR049551">
    <property type="entry name" value="PKS_DH_C"/>
</dbReference>
<comment type="caution">
    <text evidence="14">The sequence shown here is derived from an EMBL/GenBank/DDBJ whole genome shotgun (WGS) entry which is preliminary data.</text>
</comment>
<feature type="domain" description="Carrier" evidence="11">
    <location>
        <begin position="282"/>
        <end position="359"/>
    </location>
</feature>
<dbReference type="InterPro" id="IPR050091">
    <property type="entry name" value="PKS_NRPS_Biosynth_Enz"/>
</dbReference>
<dbReference type="InterPro" id="IPR020803">
    <property type="entry name" value="MeTfrase_dom"/>
</dbReference>
<evidence type="ECO:0000256" key="3">
    <source>
        <dbReference type="ARBA" id="ARBA00004789"/>
    </source>
</evidence>
<feature type="active site" description="Proton acceptor; for dehydratase activity" evidence="10">
    <location>
        <position position="2583"/>
    </location>
</feature>
<dbReference type="Gene3D" id="1.10.1240.100">
    <property type="match status" value="4"/>
</dbReference>
<dbReference type="Pfam" id="PF00550">
    <property type="entry name" value="PP-binding"/>
    <property type="match status" value="4"/>
</dbReference>
<evidence type="ECO:0000259" key="11">
    <source>
        <dbReference type="PROSITE" id="PS50075"/>
    </source>
</evidence>
<comment type="pathway">
    <text evidence="3">Antibiotic biosynthesis; bacillaene biosynthesis.</text>
</comment>
<comment type="subcellular location">
    <subcellularLocation>
        <location evidence="2">Cytoplasm</location>
    </subcellularLocation>
</comment>
<reference evidence="14 15" key="1">
    <citation type="submission" date="2021-03" db="EMBL/GenBank/DDBJ databases">
        <title>Genomic Encyclopedia of Type Strains, Phase IV (KMG-IV): sequencing the most valuable type-strain genomes for metagenomic binning, comparative biology and taxonomic classification.</title>
        <authorList>
            <person name="Goeker M."/>
        </authorList>
    </citation>
    <scope>NUCLEOTIDE SEQUENCE [LARGE SCALE GENOMIC DNA]</scope>
    <source>
        <strain evidence="14 15">DSM 26806</strain>
    </source>
</reference>
<feature type="active site" description="Proton donor; for dehydratase activity" evidence="10">
    <location>
        <position position="2756"/>
    </location>
</feature>
<dbReference type="InterPro" id="IPR036736">
    <property type="entry name" value="ACP-like_sf"/>
</dbReference>
<feature type="region of interest" description="C-terminal hotdog fold" evidence="10">
    <location>
        <begin position="2694"/>
        <end position="2844"/>
    </location>
</feature>
<feature type="domain" description="Ketosynthase family 3 (KS3)" evidence="12">
    <location>
        <begin position="1923"/>
        <end position="2357"/>
    </location>
</feature>
<feature type="region of interest" description="N-terminal hotdog fold" evidence="10">
    <location>
        <begin position="2554"/>
        <end position="2679"/>
    </location>
</feature>
<dbReference type="InterPro" id="IPR020615">
    <property type="entry name" value="Thiolase_acyl_enz_int_AS"/>
</dbReference>
<keyword evidence="6" id="KW-0597">Phosphoprotein</keyword>
<keyword evidence="15" id="KW-1185">Reference proteome</keyword>
<evidence type="ECO:0000256" key="6">
    <source>
        <dbReference type="ARBA" id="ARBA00022553"/>
    </source>
</evidence>
<sequence>MRTHIKMGNEHPFLKHHHVLGNKVLPGLAYIDMCYQWFREQGFDYRSMELRHLRLYRPLKVQEHEEVTLTFECYRTEAGHWQIQLADQVQQETPLPSSSLYMSAEMHGVELWNTEDDTIDDLGTNSISDGERVTMNEIYGRCKQQGLIHSGWMQAEGSIQRGSASIKMELSLQTDFLQHASSFMFHPVLLDASAVAGGAMFTLFGEQNELFLPIYIESFRAGELIQRTCWTTLRSSTVKVSDELLSLCLEFYNGSGQRIAALTNFKSKHVRMEESPADSIYQAKREYQIYIIQKIAQRLNRPEAEINLHMGYYQMGLNSASLLGLTQEIEQIIGKNISPTLLFEYTTIDHLTDYLASAFPRIGLVQEVELTKIPLILSDHLPQPNEDIAVIGMAGRYPGASNLDEFWTNLLEGKDSIQEIPASRWAWKEFSDMRSPSGKSMSRWGGFVADYDCFDPQFFHITPSEAERLDPQERLFLQTCWETIEDAGYTPSTLTTPNKRQRNAVGVFVGVMHKDYALIGLEASKEEPVSLSLNYAPIANRVSYFCNFHGPSIAVDTVCSSSLTAVHLAIESIQRGECSVALAGGVNLSLHPAKYITYGMMDMHSSDGRCRTFGNEGDGYVSSEGVGAVLLKPLSRAIEDQDQIYAILKGSVINHGGQASGITVPSPSAQADLIQQGLEKVGIHARTITYVEAHGTGTILGDPIEMQGLTQAFQNYTNDLQFCAIGSVKSNIGHAESAAGIAALHKVILQLHHKTLVPSLHSAQSNPHIDFSNSPFVVQQEARPWNQPVGFVQGHNIQFPRRASISSFGATGSNAQVIVEEFHPTQSTTFEINNQDNSSGKKQWIPISARTQEQLQVYARRLADFVTRSRTETFDLEALAYTLQIGRVAQEERAIFQVQDTDELLQYLELLAEGSSNIEGLFRGKIDRMNTLLTSPNEGQRTMEEWIKERNFELAAKSWIHGELLSWQDLYPSGLPYRMHLPTYPFTRERYWYPEQILDPYSKAVPLQSGPYIHPLLHSNISNFRAQQFHSQFTGEEFFLKDHLVLGKRMLSGAAHLEIIRAAMEQSQSTDNRVSQDFTVLRMQHIVWVSPITVSSNSLDVTVGLFPRESDIHNIAFEICEGHQSEKSTAALTREARVYSQGSVSWVASPREAHIALNLRDVQEECSQQVWESEEVYAVFQKMGINHGPTHQAINKVYVGTNQVLAKLQLMNSLIEDKSSYMLHPVLIDAAFQACVVLFVSQVENSQSAVVPYTLEELTLHHACTSEMWVWIRYSTDRGNDAIIPKLDLDLCDSTGKVCVELRGFSVREMESAVITPLKEPFNEADKYWGTVLMHPVWKEQREEHRHSLTEPDSAQVKKIIVLCDLPHLAPLQGEKDVDDTIYLLFNSAEAPSMHYLDDGAVQLFSHIQRLISTTHIGQIQVQIVTPRVGQGRLYGALLGMIRSLELESRRGSGQVIEIDVKASRAFLNEKLSDYARGNKEYYVRMVGQQRQVQVWEPIDPISKGHIIMPWKNKGVYLITGGGGGLGLIFACEIAHTVEEPIIILAGRSSINSTIQSSLQELQQVGAQVGYMQMDVANRSDVETGLKEIVQQYGRLDGIIHCAGVVNDQLILHKTSSQFETVLAPKVNGIIHLDEASSAMSLDFIIAFSSAASVFGNIGQADYATANAFMDLYAEYRNELEKKGLRSGRMLSINWPLWEDAGMHMESQAKQDMMRRGLLPLQTDSGIQSLYEAWTTRHHQVLVLAGDIPTIHQRMCYASTIENTLTASNQELSATVEEVHDRVVQYLKEVLSSIIKLPKERIEVVAYIEDFGMDSIVILQVTNEMEKKLGSLSKTLFYEYRNLNELAHYLLRQYPDAWLTDDSSERNKRELSKLKNMEENPQRISSMATHLPSNVRLSSLSKLNRAPLPLVQKSSSIAPPTQATDIAVIGLSGRYPGARNLEEFWHNLKHGVDCITEIPHERWDYSQQPADLHSRNSRWGGFIEGVDEFDPGFFNISPREAETMDPQERIFLERVYEAMEDAGYVRNVYRENGTEHTGNIGVYVGVMYEEYQLYGAQEQQQGRPVALSGNAASIANRVSYYCNFTGPSMTIATMCSSSLTAIHLACQSLISNECNLAIAGGVNLSIHPNKYLLLGQGQFVSTKGRCESFGKGGDGYVPAEGVGAVLLKPLAKAIEDHDPIYGVIKGTAINHGGKVSGYTVPNPNAQAEVIRRSLQQSGVDAREISYIEAHGTGTSLGDPIEMAGLVKSFEGSTQDRQFCAIGSVKSNIGHAESAAGIAGLTKVLLQLKYSQLVPTLHAKELNPNIDFAQTPFVVQQELTSWSRPMINKNGESKEYPRTAGLSSFGAGGSNAHVVIQEYIPVYSEQKNMKDFESESVLIVLSARNEERLKEQVERLLHDIQHRPIEEHDLGNLAYTLQIGREAMEERFACTATSISEIQRKLKSYMAGASIPKEWHQDGVKRNKEMVSSLMKDDDMLRTLDMWMVKEKYEQVLELWVKGFPIPWLNLYPDPDKYHRMHLPTYPFAREKYWVPHSTLNRYWNNKVDWAVSQKQGLHPLVHANTTDLLEQRYTSTFYGNEFFLTDHKVLGRSIMPVAAYLEMVRSAVDEATLSLRKEQCCLRFKHIYCLHPLSMSTTPVKVHIGLYPSGQTQLDFDIYSYLEDRQEKMSYCKGAVEWNVRDEEETLLDLIRLQRECNQGVVESDQIYETFRQLGIEYGKGFQGLQRLHIGLNEIIAEIVLPMQIKDTFDAFVLHPSLLDAAFQATLGFHLNQSELQEKGIFLPYAIDEVNVLASCSSTMWGLVRYHGEQYSENSMEKFDIDLCNEQGQICIRMKGFSIRNYNEPLGLVGTEANQKMKFKSDMRTLTYKTVWEPMGLKTGMNCSNIAISTARVIIFGEAGQWRDSFLDSYTDAVWIDIQSHESVDTLYSKLLKLGQFSHIIWLAPSEEIHTATDEQWIKEQQSGVFHVHRLVQAVLQLELEGTSLAWTFITFQAQSIHRSDRIRTAHSSVHGYVGSMAKEFAAYWHVSLIDLELGALPSAKDLMSIPNDLKGITVAYRSGEWFYPQLIEIQGQLPESTKYKNHGVYVVIGGAGGIGEAWTEYMISNYQAQVIWIGRRNPDAAIIESLERLAQLGPAPYYISADASDLESLQQAYRQIKQQFPIIHGVIHSAIVMEDHTIALLDEQSLGAVLSAKVDVSVRISQVFSQEKLDFILFFSSFNAVARPIGQSNYSAGCTFKEAYAAYLNQTGDYPVQVIQWGYWGHVGIVASEVYRDRMALLGMGSIESSEAMLTLEFLLHSPLTTLTLLKIDRPIASELISYPEVLTIYSSSNLCYTEKSRGGLKLPAKLYQADSAIISKLTLYDGAKEMTNLIQSILAVSLREMGVFNSNILPKYSQWVEASQLFVHPIQHFENYGLDDLWTQWDASKTGWLQDANLRPQVVLTEMMLRSLTEVLCGSKAATDIMFPNSSLALVEGIYKNNLVAESFNEILADVLIHHVKERLQHGGNPYLRILEIGAGTGGTSERIFNKLEPYQDYIQVYNYTDISRAFLMHAKQQYGQYPYITYGIFNVEEDAAAQEIQLGSYDIVVATNVLHATKNIRRTVRNIKNLMHKDGLLLVNEITGNDLFTHVTFGLLEGWWAYEDAALRAPGGPGIAPKRWQSILSEEGFNSILFPALDVHPMGQQIICAKSDGIGRQVRSHPFLEGEADVLKQQRASDDVADSNFYEEDDLMDTFSMEHDNYLRQKSQQYFRHLIGQVLKLPQHKLDTTEPLETYGLDSIIVVQLTESLRPKLKGVTSTLFFEHKTIDSLVNHFIEHEPDALRTLVGAELSSTRNSNSIAESRNPKLESSASEYQLKSTFRYENSQKQQTISQVQDIAIIGISGRFPLAEGVHELWDNVKKARNCITEIPLDRWNGLDYYHPLKGKEGLTYSKWGGFVQDIYAFDPLFFHISPKEAAQMDPQERLFLEVAYASIEDAGYTPAALNPNKKVGVFTGVMNANYPTGAKYWSIANRVSYTLDFHGPSMAVDTACSSSLTALHLALESMYSGMSECALVGGVNLIVDPEHYVRLSSANMLSSGDTCKAFGAEADGFVDGESVSAMILKPLSKAVADGDHIYGVIKGSALNAGGKTNGYTVPNPAAQRQVIADAMQRAGVHPRTISYIEAHGTGTALGDPIEIAGLTQAFAYHTQDKQFCAIGSIKSNVGHSESASGMTGLVKVLMQMKHQQIAPTLHASVVNPEISFEQTPFILQHTLEEWRRPLLNMDGTEQEYPRRAGISSFGAGGANAHIVVEEYIDQEVNIHDASNANQPVLIVLSAKNEDRLKAMTHRLLEDIVQNNYTDDILRNMAYTLQLGREDMEERLAVPARTINDLIATLKSFLSDEDIPLEYYRGNTKVNSEITKVLSSDPEMHRTIGAWIQQQKWPRLLELWVKGLEIPWKLLYEKQAIPPRRMSLPSYPFSKERYLIKGTFNKVKQNIENVTPEERSDIMTFEEIWIETELQTYLDINGTDKEKVWVILLDNEQDKDKFWNELKKLNSHITFEFIHESANSAMLSAAFDQVNALHQEVDAVIDFRWLTPSSPDHRTTGLVHLLQSLTRTRLKVNKLLVAGAFITELERCSMESWIGFERSIGNVIPNIQMIVVIGETLLERNDVAVSHWVERIYREVNSTSKGSVLYREGKRCVCHIKSTTVLDRVVEPKWVEGATYLITGGLGGLGYLCAEHIATLKRVKLILTGRSVVEIEMHKKLDALVALGSDVTYIQTDVCDVVQMREQIDGLDPRFGPIRGVIHAAGVQDNLNLVEKDIEQFNRILSPKVNGTILLDELLMNEPLDFICYFSSSSAILGDFGSCDYAVGNRFLMAYASYRNSLQQQGLRNGRALALNWPLWRDGGMGFVNNELESMYLKASGQRYLEKEEGLNLLDQVGSHLGDHQLVLVGERNRVELFLGLSANSRMKMDYDHAKYDRTDYDMTLEQKVRKTLQEQIGKVLHIALEKIEGDVNLVDFGFDSISFAEFAARLNEIYGLQLIPSIFFKYPTLNKLIGYLLSKHNQQLQESHGLEEKTKVPPTRSALSVHQIPYLLNETAVSVTESSLIIEPQQSEVHLPIHEPIAIIGMSGRFPGADNVEQFWELISTGKTAIREMPRARRNDMIHLEDISDSIQKNQRNTWGGFLSEIDKFDPLFFGISPREAELMDPQQRLFLEEAWHALEDAGYMGERIIGTSCGVYVGVEESQYREITGDRGEISANQNATLAARIAYKLDLKGPNFAITAACSSGLVAVHQACQALRSGDCNLALAGGISLAISNSMFEGLDNASMLSSDGVCAVFDQRANGMVPGEAVAVLMLKPLTQAIQDKDRIYGCIQASGVNYDGHTNGMTAPSSTSQEELLKSIYSKYAIQPESIDYLMTHSVGAKIGDSIEIEALANLFKESSSNSGSPDEEEQCALGSVKPLIGHTFAASGIVSMITLLLAMRHKQILPLPQFQMESEYINLKTTPLYISKSVKPWSSAKGPLRGAVSTTGISGTNAHVVIDHYDMPLDAATEFFNSQNTQVILLSAKTKERLLAVIDQQLEYLNSNRSSSASLRDIAYTLAVGRESMKCRIAFVVESKEQWVRDLIHFKKTHALDNLNVIEQDIAQDEMQELVKNALETLQADVLATLWSKGAFVPWEIWYQNQPGARIISLPTYPFKKRRCWVDAKPSIEESREKTKGEHSVPPPATINKVDELYSFNAMERTLEFQEEYLTFAPFESKIEGFSMSSVLLHPEQYPEEAAWVRAKQIEMRQVLFWKEDLHLHQHILDIGCGHGTDVIQMASLYPHIHTHGYTISQAQAALGNERIHSMKLASRASIVHRDSALDPFPRKFDLIFGIEVCCHISEKHSLFQNIDRSLTEEGTILFMDFMANLRGPIVDHAIGIHIATVQQWIELLTTHHFKLEEIIDVSPEIANYLDDPECSRNTEHITPVARDSIRSYANNAISLRRGWIRYCLFKIRKNKMMSQRELSDYNHAKIAHPIPYAKAKQEMLQNATTLYPPASKN</sequence>
<dbReference type="InterPro" id="IPR036291">
    <property type="entry name" value="NAD(P)-bd_dom_sf"/>
</dbReference>
<dbReference type="InterPro" id="IPR014031">
    <property type="entry name" value="Ketoacyl_synth_C"/>
</dbReference>
<feature type="active site" description="Proton acceptor; for dehydratase activity" evidence="10">
    <location>
        <position position="1043"/>
    </location>
</feature>
<dbReference type="InterPro" id="IPR020841">
    <property type="entry name" value="PKS_Beta-ketoAc_synthase_dom"/>
</dbReference>
<evidence type="ECO:0000256" key="8">
    <source>
        <dbReference type="ARBA" id="ARBA00022737"/>
    </source>
</evidence>
<dbReference type="Pfam" id="PF00109">
    <property type="entry name" value="ketoacyl-synt"/>
    <property type="match status" value="4"/>
</dbReference>
<feature type="region of interest" description="C-terminal hotdog fold" evidence="10">
    <location>
        <begin position="129"/>
        <end position="276"/>
    </location>
</feature>
<dbReference type="InterPro" id="IPR013217">
    <property type="entry name" value="Methyltransf_12"/>
</dbReference>
<feature type="active site" description="Proton acceptor; for dehydratase activity" evidence="10">
    <location>
        <position position="17"/>
    </location>
</feature>
<dbReference type="Gene3D" id="3.40.50.150">
    <property type="entry name" value="Vaccinia Virus protein VP39"/>
    <property type="match status" value="2"/>
</dbReference>
<dbReference type="SMART" id="SM00826">
    <property type="entry name" value="PKS_DH"/>
    <property type="match status" value="2"/>
</dbReference>
<dbReference type="PROSITE" id="PS00098">
    <property type="entry name" value="THIOLASE_1"/>
    <property type="match status" value="1"/>
</dbReference>
<feature type="domain" description="PKS/mFAS DH" evidence="13">
    <location>
        <begin position="1014"/>
        <end position="1316"/>
    </location>
</feature>
<dbReference type="InterPro" id="IPR049900">
    <property type="entry name" value="PKS_mFAS_DH"/>
</dbReference>
<dbReference type="InterPro" id="IPR042104">
    <property type="entry name" value="PKS_dehydratase_sf"/>
</dbReference>
<dbReference type="InterPro" id="IPR013968">
    <property type="entry name" value="PKS_KR"/>
</dbReference>
<accession>A0ABS4JGU6</accession>
<dbReference type="CDD" id="cd00833">
    <property type="entry name" value="PKS"/>
    <property type="match status" value="4"/>
</dbReference>
<keyword evidence="7" id="KW-0808">Transferase</keyword>
<name>A0ABS4JGU6_9BACL</name>
<feature type="region of interest" description="C-terminal hotdog fold" evidence="10">
    <location>
        <begin position="1167"/>
        <end position="1316"/>
    </location>
</feature>
<dbReference type="InterPro" id="IPR006162">
    <property type="entry name" value="Ppantetheine_attach_site"/>
</dbReference>
<dbReference type="SUPFAM" id="SSF51735">
    <property type="entry name" value="NAD(P)-binding Rossmann-fold domains"/>
    <property type="match status" value="4"/>
</dbReference>
<organism evidence="14 15">
    <name type="scientific">Paenibacillus shirakamiensis</name>
    <dbReference type="NCBI Taxonomy" id="1265935"/>
    <lineage>
        <taxon>Bacteria</taxon>
        <taxon>Bacillati</taxon>
        <taxon>Bacillota</taxon>
        <taxon>Bacilli</taxon>
        <taxon>Bacillales</taxon>
        <taxon>Paenibacillaceae</taxon>
        <taxon>Paenibacillus</taxon>
    </lineage>
</organism>
<dbReference type="EMBL" id="JAGGLD010000001">
    <property type="protein sequence ID" value="MBP2000171.1"/>
    <property type="molecule type" value="Genomic_DNA"/>
</dbReference>
<dbReference type="InterPro" id="IPR016039">
    <property type="entry name" value="Thiolase-like"/>
</dbReference>
<dbReference type="InterPro" id="IPR054514">
    <property type="entry name" value="RhiE-like_linker"/>
</dbReference>
<dbReference type="CDD" id="cd08953">
    <property type="entry name" value="KR_2_SDR_x"/>
    <property type="match status" value="3"/>
</dbReference>
<evidence type="ECO:0000256" key="5">
    <source>
        <dbReference type="ARBA" id="ARBA00022490"/>
    </source>
</evidence>
<feature type="region of interest" description="N-terminal hotdog fold" evidence="10">
    <location>
        <begin position="1014"/>
        <end position="1151"/>
    </location>
</feature>
<dbReference type="PROSITE" id="PS52004">
    <property type="entry name" value="KS3_2"/>
    <property type="match status" value="4"/>
</dbReference>
<feature type="domain" description="Ketosynthase family 3 (KS3)" evidence="12">
    <location>
        <begin position="3869"/>
        <end position="4288"/>
    </location>
</feature>
<dbReference type="PANTHER" id="PTHR43775">
    <property type="entry name" value="FATTY ACID SYNTHASE"/>
    <property type="match status" value="1"/>
</dbReference>
<dbReference type="InterPro" id="IPR009081">
    <property type="entry name" value="PP-bd_ACP"/>
</dbReference>
<dbReference type="InterPro" id="IPR018201">
    <property type="entry name" value="Ketoacyl_synth_AS"/>
</dbReference>
<dbReference type="SMART" id="SM00825">
    <property type="entry name" value="PKS_KS"/>
    <property type="match status" value="4"/>
</dbReference>
<feature type="active site" description="Proton donor; for dehydratase activity" evidence="10">
    <location>
        <position position="1229"/>
    </location>
</feature>
<dbReference type="SUPFAM" id="SSF53901">
    <property type="entry name" value="Thiolase-like"/>
    <property type="match status" value="4"/>
</dbReference>
<dbReference type="Pfam" id="PF02801">
    <property type="entry name" value="Ketoacyl-synt_C"/>
    <property type="match status" value="4"/>
</dbReference>
<dbReference type="PANTHER" id="PTHR43775:SF37">
    <property type="entry name" value="SI:DKEY-61P9.11"/>
    <property type="match status" value="1"/>
</dbReference>
<feature type="domain" description="PKS/mFAS DH" evidence="13">
    <location>
        <begin position="1"/>
        <end position="276"/>
    </location>
</feature>
<dbReference type="Gene3D" id="3.10.129.110">
    <property type="entry name" value="Polyketide synthase dehydratase"/>
    <property type="match status" value="3"/>
</dbReference>
<evidence type="ECO:0000313" key="15">
    <source>
        <dbReference type="Proteomes" id="UP001519288"/>
    </source>
</evidence>
<feature type="domain" description="Carrier" evidence="11">
    <location>
        <begin position="4964"/>
        <end position="5042"/>
    </location>
</feature>
<evidence type="ECO:0000256" key="7">
    <source>
        <dbReference type="ARBA" id="ARBA00022679"/>
    </source>
</evidence>
<evidence type="ECO:0000256" key="2">
    <source>
        <dbReference type="ARBA" id="ARBA00004496"/>
    </source>
</evidence>
<dbReference type="InterPro" id="IPR029063">
    <property type="entry name" value="SAM-dependent_MTases_sf"/>
</dbReference>
<evidence type="ECO:0000256" key="10">
    <source>
        <dbReference type="PROSITE-ProRule" id="PRU01363"/>
    </source>
</evidence>
<feature type="region of interest" description="N-terminal hotdog fold" evidence="10">
    <location>
        <begin position="1"/>
        <end position="107"/>
    </location>
</feature>
<dbReference type="SMART" id="SM00823">
    <property type="entry name" value="PKS_PP"/>
    <property type="match status" value="4"/>
</dbReference>
<dbReference type="InterPro" id="IPR020806">
    <property type="entry name" value="PKS_PP-bd"/>
</dbReference>
<dbReference type="SMART" id="SM00822">
    <property type="entry name" value="PKS_KR"/>
    <property type="match status" value="3"/>
</dbReference>
<evidence type="ECO:0000313" key="14">
    <source>
        <dbReference type="EMBL" id="MBP2000171.1"/>
    </source>
</evidence>
<dbReference type="Gene3D" id="3.40.50.720">
    <property type="entry name" value="NAD(P)-binding Rossmann-like Domain"/>
    <property type="match status" value="3"/>
</dbReference>
<dbReference type="SMART" id="SM00828">
    <property type="entry name" value="PKS_MT"/>
    <property type="match status" value="1"/>
</dbReference>
<dbReference type="Pfam" id="PF22336">
    <property type="entry name" value="RhiE-like_linker"/>
    <property type="match status" value="4"/>
</dbReference>
<dbReference type="PROSITE" id="PS50075">
    <property type="entry name" value="CARRIER"/>
    <property type="match status" value="2"/>
</dbReference>
<evidence type="ECO:0000259" key="12">
    <source>
        <dbReference type="PROSITE" id="PS52004"/>
    </source>
</evidence>
<feature type="domain" description="Ketosynthase family 3 (KS3)" evidence="12">
    <location>
        <begin position="385"/>
        <end position="821"/>
    </location>
</feature>